<organism evidence="3">
    <name type="scientific">Dissoconium aciculare CBS 342.82</name>
    <dbReference type="NCBI Taxonomy" id="1314786"/>
    <lineage>
        <taxon>Eukaryota</taxon>
        <taxon>Fungi</taxon>
        <taxon>Dikarya</taxon>
        <taxon>Ascomycota</taxon>
        <taxon>Pezizomycotina</taxon>
        <taxon>Dothideomycetes</taxon>
        <taxon>Dothideomycetidae</taxon>
        <taxon>Mycosphaerellales</taxon>
        <taxon>Dissoconiaceae</taxon>
        <taxon>Dissoconium</taxon>
    </lineage>
</organism>
<sequence>MSGVWNAITLGAYSANAGRLLTMYSGTVFVDPAYQTVRHAIQTDIAFCFVGILATLVRFILHVCVQCGWLELRCPRWMNMKKQNEDSLHAQPLMDVSSRSNNRAGRPMNPRATRTRTTETRPENATTPVDDPPPPYTSKEHTEVSLTDV</sequence>
<evidence type="ECO:0000313" key="2">
    <source>
        <dbReference type="Proteomes" id="UP000504637"/>
    </source>
</evidence>
<dbReference type="GeneID" id="54357729"/>
<proteinExistence type="predicted"/>
<reference evidence="3" key="3">
    <citation type="submission" date="2025-08" db="UniProtKB">
        <authorList>
            <consortium name="RefSeq"/>
        </authorList>
    </citation>
    <scope>IDENTIFICATION</scope>
    <source>
        <strain evidence="3">CBS 342.82</strain>
    </source>
</reference>
<reference evidence="3" key="1">
    <citation type="submission" date="2020-01" db="EMBL/GenBank/DDBJ databases">
        <authorList>
            <consortium name="DOE Joint Genome Institute"/>
            <person name="Haridas S."/>
            <person name="Albert R."/>
            <person name="Binder M."/>
            <person name="Bloem J."/>
            <person name="Labutti K."/>
            <person name="Salamov A."/>
            <person name="Andreopoulos B."/>
            <person name="Baker S.E."/>
            <person name="Barry K."/>
            <person name="Bills G."/>
            <person name="Bluhm B.H."/>
            <person name="Cannon C."/>
            <person name="Castanera R."/>
            <person name="Culley D.E."/>
            <person name="Daum C."/>
            <person name="Ezra D."/>
            <person name="Gonzalez J.B."/>
            <person name="Henrissat B."/>
            <person name="Kuo A."/>
            <person name="Liang C."/>
            <person name="Lipzen A."/>
            <person name="Lutzoni F."/>
            <person name="Magnuson J."/>
            <person name="Mondo S."/>
            <person name="Nolan M."/>
            <person name="Ohm R."/>
            <person name="Pangilinan J."/>
            <person name="Park H.-J."/>
            <person name="Ramirez L."/>
            <person name="Alfaro M."/>
            <person name="Sun H."/>
            <person name="Tritt A."/>
            <person name="Yoshinaga Y."/>
            <person name="Zwiers L.-H."/>
            <person name="Turgeon B.G."/>
            <person name="Goodwin S.B."/>
            <person name="Spatafora J.W."/>
            <person name="Crous P.W."/>
            <person name="Grigoriev I.V."/>
        </authorList>
    </citation>
    <scope>NUCLEOTIDE SEQUENCE</scope>
    <source>
        <strain evidence="3">CBS 342.82</strain>
    </source>
</reference>
<dbReference type="Proteomes" id="UP000504637">
    <property type="component" value="Unplaced"/>
</dbReference>
<accession>A0A6J3M3F3</accession>
<reference evidence="3" key="2">
    <citation type="submission" date="2020-04" db="EMBL/GenBank/DDBJ databases">
        <authorList>
            <consortium name="NCBI Genome Project"/>
        </authorList>
    </citation>
    <scope>NUCLEOTIDE SEQUENCE</scope>
    <source>
        <strain evidence="3">CBS 342.82</strain>
    </source>
</reference>
<dbReference type="RefSeq" id="XP_033458493.1">
    <property type="nucleotide sequence ID" value="XM_033599930.1"/>
</dbReference>
<name>A0A6J3M3F3_9PEZI</name>
<protein>
    <submittedName>
        <fullName evidence="3">Uncharacterized protein</fullName>
    </submittedName>
</protein>
<dbReference type="AlphaFoldDB" id="A0A6J3M3F3"/>
<evidence type="ECO:0000313" key="3">
    <source>
        <dbReference type="RefSeq" id="XP_033458493.1"/>
    </source>
</evidence>
<gene>
    <name evidence="3" type="ORF">K489DRAFT_248378</name>
</gene>
<evidence type="ECO:0000256" key="1">
    <source>
        <dbReference type="SAM" id="MobiDB-lite"/>
    </source>
</evidence>
<feature type="region of interest" description="Disordered" evidence="1">
    <location>
        <begin position="86"/>
        <end position="149"/>
    </location>
</feature>
<keyword evidence="2" id="KW-1185">Reference proteome</keyword>